<gene>
    <name evidence="5" type="primary">tyrA</name>
    <name evidence="5" type="ORF">CWI71_06825</name>
</gene>
<evidence type="ECO:0000256" key="2">
    <source>
        <dbReference type="ARBA" id="ARBA00023002"/>
    </source>
</evidence>
<dbReference type="InterPro" id="IPR011277">
    <property type="entry name" value="CM_T"/>
</dbReference>
<dbReference type="SMART" id="SM00830">
    <property type="entry name" value="CM_2"/>
    <property type="match status" value="1"/>
</dbReference>
<dbReference type="PIRSF" id="PIRSF001499">
    <property type="entry name" value="Chor_mut_pdh_Tpr"/>
    <property type="match status" value="1"/>
</dbReference>
<dbReference type="GO" id="GO:0004665">
    <property type="term" value="F:prephenate dehydrogenase (NADP+) activity"/>
    <property type="evidence" value="ECO:0007669"/>
    <property type="project" value="InterPro"/>
</dbReference>
<dbReference type="InterPro" id="IPR036263">
    <property type="entry name" value="Chorismate_II_sf"/>
</dbReference>
<dbReference type="GO" id="GO:0008977">
    <property type="term" value="F:prephenate dehydrogenase (NAD+) activity"/>
    <property type="evidence" value="ECO:0007669"/>
    <property type="project" value="InterPro"/>
</dbReference>
<reference evidence="6" key="1">
    <citation type="journal article" date="2018" name="Front. Microbiol.">
        <title>Genome-Based Analysis Reveals the Taxonomy and Diversity of the Family Idiomarinaceae.</title>
        <authorList>
            <person name="Liu Y."/>
            <person name="Lai Q."/>
            <person name="Shao Z."/>
        </authorList>
    </citation>
    <scope>NUCLEOTIDE SEQUENCE [LARGE SCALE GENOMIC DNA]</scope>
    <source>
        <strain evidence="6">CVS-6</strain>
    </source>
</reference>
<accession>A0A432YHY2</accession>
<dbReference type="InterPro" id="IPR008244">
    <property type="entry name" value="Chor_mut/prephenate_DH_T"/>
</dbReference>
<feature type="domain" description="Chorismate mutase" evidence="3">
    <location>
        <begin position="7"/>
        <end position="98"/>
    </location>
</feature>
<proteinExistence type="predicted"/>
<feature type="domain" description="Prephenate/arogenate dehydrogenase" evidence="4">
    <location>
        <begin position="104"/>
        <end position="366"/>
    </location>
</feature>
<dbReference type="OrthoDB" id="6198144at2"/>
<dbReference type="RefSeq" id="WP_126754513.1">
    <property type="nucleotide sequence ID" value="NZ_PIPY01000006.1"/>
</dbReference>
<name>A0A432YHY2_9GAMM</name>
<dbReference type="PANTHER" id="PTHR21363">
    <property type="entry name" value="PREPHENATE DEHYDROGENASE"/>
    <property type="match status" value="1"/>
</dbReference>
<sequence>MSDSAVPTPEQRLAQLREAIDETDSALLQLLHRRRQLAAEVGVVKRGLGQPLFVPEREAKLLAARRREAEQVGLSADLIEDVLRRVIRESYQQQQAADVHLEDKKVVVIGGHGALGGLFAERFREAGARVACVGEHDWDNIGATCQQADLVLVSVPIAVTEVVIARLPELPAHCILADVTSIKQGPLTAMLAQHDGPVVGLHPMFGPQVATLAKQLIVVTQGRKPEACRWLLDTLVRWGAQLYQTDAARHDEAMGFIQVMRHLSTFVYGAHLASERADLQELLDLSSPIYRLELMMVGRLFAQNAALYADIILAHPENFAMMRRYLSTFDQVLGQLEQGDKQGFVDKFAEISQYFGEFSQKFLEDSQRLLASAGDAHQLSQVTGR</sequence>
<comment type="caution">
    <text evidence="5">The sequence shown here is derived from an EMBL/GenBank/DDBJ whole genome shotgun (WGS) entry which is preliminary data.</text>
</comment>
<dbReference type="Proteomes" id="UP000288259">
    <property type="component" value="Unassembled WGS sequence"/>
</dbReference>
<dbReference type="EC" id="5.4.99.5" evidence="1"/>
<keyword evidence="2 5" id="KW-0560">Oxidoreductase</keyword>
<dbReference type="NCBIfam" id="TIGR01799">
    <property type="entry name" value="CM_T"/>
    <property type="match status" value="1"/>
</dbReference>
<dbReference type="Pfam" id="PF02153">
    <property type="entry name" value="PDH_N"/>
    <property type="match status" value="1"/>
</dbReference>
<dbReference type="InterPro" id="IPR036979">
    <property type="entry name" value="CM_dom_sf"/>
</dbReference>
<dbReference type="InterPro" id="IPR008927">
    <property type="entry name" value="6-PGluconate_DH-like_C_sf"/>
</dbReference>
<dbReference type="PANTHER" id="PTHR21363:SF0">
    <property type="entry name" value="PREPHENATE DEHYDROGENASE [NADP(+)]"/>
    <property type="match status" value="1"/>
</dbReference>
<dbReference type="EMBL" id="PIPY01000006">
    <property type="protein sequence ID" value="RUO60571.1"/>
    <property type="molecule type" value="Genomic_DNA"/>
</dbReference>
<dbReference type="Gene3D" id="3.40.50.720">
    <property type="entry name" value="NAD(P)-binding Rossmann-like Domain"/>
    <property type="match status" value="1"/>
</dbReference>
<dbReference type="InterPro" id="IPR046826">
    <property type="entry name" value="PDH_N"/>
</dbReference>
<dbReference type="SUPFAM" id="SSF51735">
    <property type="entry name" value="NAD(P)-binding Rossmann-fold domains"/>
    <property type="match status" value="1"/>
</dbReference>
<evidence type="ECO:0000313" key="6">
    <source>
        <dbReference type="Proteomes" id="UP000288259"/>
    </source>
</evidence>
<dbReference type="SUPFAM" id="SSF48179">
    <property type="entry name" value="6-phosphogluconate dehydrogenase C-terminal domain-like"/>
    <property type="match status" value="1"/>
</dbReference>
<dbReference type="SUPFAM" id="SSF48600">
    <property type="entry name" value="Chorismate mutase II"/>
    <property type="match status" value="1"/>
</dbReference>
<evidence type="ECO:0000259" key="4">
    <source>
        <dbReference type="PROSITE" id="PS51176"/>
    </source>
</evidence>
<dbReference type="NCBIfam" id="NF008400">
    <property type="entry name" value="PRK11199.1"/>
    <property type="match status" value="1"/>
</dbReference>
<dbReference type="InterPro" id="IPR036291">
    <property type="entry name" value="NAD(P)-bd_dom_sf"/>
</dbReference>
<dbReference type="PROSITE" id="PS51168">
    <property type="entry name" value="CHORISMATE_MUT_2"/>
    <property type="match status" value="1"/>
</dbReference>
<dbReference type="GO" id="GO:0070403">
    <property type="term" value="F:NAD+ binding"/>
    <property type="evidence" value="ECO:0007669"/>
    <property type="project" value="InterPro"/>
</dbReference>
<keyword evidence="5" id="KW-0413">Isomerase</keyword>
<protein>
    <recommendedName>
        <fullName evidence="1">chorismate mutase</fullName>
        <ecNumber evidence="1">5.4.99.5</ecNumber>
    </recommendedName>
</protein>
<dbReference type="GO" id="GO:0004106">
    <property type="term" value="F:chorismate mutase activity"/>
    <property type="evidence" value="ECO:0007669"/>
    <property type="project" value="UniProtKB-EC"/>
</dbReference>
<dbReference type="InterPro" id="IPR050812">
    <property type="entry name" value="Preph/Arog_dehydrog"/>
</dbReference>
<dbReference type="Pfam" id="PF20463">
    <property type="entry name" value="PDH_C"/>
    <property type="match status" value="1"/>
</dbReference>
<keyword evidence="6" id="KW-1185">Reference proteome</keyword>
<dbReference type="Gene3D" id="1.20.59.10">
    <property type="entry name" value="Chorismate mutase"/>
    <property type="match status" value="1"/>
</dbReference>
<dbReference type="InterPro" id="IPR002701">
    <property type="entry name" value="CM_II_prokaryot"/>
</dbReference>
<dbReference type="AlphaFoldDB" id="A0A432YHY2"/>
<dbReference type="InterPro" id="IPR046825">
    <property type="entry name" value="PDH_C"/>
</dbReference>
<dbReference type="Pfam" id="PF01817">
    <property type="entry name" value="CM_2"/>
    <property type="match status" value="1"/>
</dbReference>
<evidence type="ECO:0000313" key="5">
    <source>
        <dbReference type="EMBL" id="RUO60571.1"/>
    </source>
</evidence>
<dbReference type="Gene3D" id="1.10.3660.10">
    <property type="entry name" value="6-phosphogluconate dehydrogenase C-terminal like domain"/>
    <property type="match status" value="1"/>
</dbReference>
<dbReference type="GO" id="GO:0005737">
    <property type="term" value="C:cytoplasm"/>
    <property type="evidence" value="ECO:0007669"/>
    <property type="project" value="InterPro"/>
</dbReference>
<evidence type="ECO:0000256" key="1">
    <source>
        <dbReference type="ARBA" id="ARBA00012404"/>
    </source>
</evidence>
<dbReference type="PROSITE" id="PS51176">
    <property type="entry name" value="PDH_ADH"/>
    <property type="match status" value="1"/>
</dbReference>
<dbReference type="InterPro" id="IPR003099">
    <property type="entry name" value="Prephen_DH"/>
</dbReference>
<dbReference type="GO" id="GO:0046417">
    <property type="term" value="P:chorismate metabolic process"/>
    <property type="evidence" value="ECO:0007669"/>
    <property type="project" value="InterPro"/>
</dbReference>
<evidence type="ECO:0000259" key="3">
    <source>
        <dbReference type="PROSITE" id="PS51168"/>
    </source>
</evidence>
<dbReference type="GO" id="GO:0006571">
    <property type="term" value="P:tyrosine biosynthetic process"/>
    <property type="evidence" value="ECO:0007669"/>
    <property type="project" value="InterPro"/>
</dbReference>
<organism evidence="5 6">
    <name type="scientific">Pseudidiomarina insulisalsae</name>
    <dbReference type="NCBI Taxonomy" id="575789"/>
    <lineage>
        <taxon>Bacteria</taxon>
        <taxon>Pseudomonadati</taxon>
        <taxon>Pseudomonadota</taxon>
        <taxon>Gammaproteobacteria</taxon>
        <taxon>Alteromonadales</taxon>
        <taxon>Idiomarinaceae</taxon>
        <taxon>Pseudidiomarina</taxon>
    </lineage>
</organism>